<reference evidence="1" key="1">
    <citation type="submission" date="2014-11" db="EMBL/GenBank/DDBJ databases">
        <authorList>
            <person name="Amaro Gonzalez C."/>
        </authorList>
    </citation>
    <scope>NUCLEOTIDE SEQUENCE</scope>
</reference>
<name>A0A0E9W4Q8_ANGAN</name>
<sequence length="24" mass="2632">MGSLPLQQLLFLDSCPPCWGLSLI</sequence>
<evidence type="ECO:0000313" key="1">
    <source>
        <dbReference type="EMBL" id="JAH84580.1"/>
    </source>
</evidence>
<organism evidence="1">
    <name type="scientific">Anguilla anguilla</name>
    <name type="common">European freshwater eel</name>
    <name type="synonym">Muraena anguilla</name>
    <dbReference type="NCBI Taxonomy" id="7936"/>
    <lineage>
        <taxon>Eukaryota</taxon>
        <taxon>Metazoa</taxon>
        <taxon>Chordata</taxon>
        <taxon>Craniata</taxon>
        <taxon>Vertebrata</taxon>
        <taxon>Euteleostomi</taxon>
        <taxon>Actinopterygii</taxon>
        <taxon>Neopterygii</taxon>
        <taxon>Teleostei</taxon>
        <taxon>Anguilliformes</taxon>
        <taxon>Anguillidae</taxon>
        <taxon>Anguilla</taxon>
    </lineage>
</organism>
<dbReference type="EMBL" id="GBXM01023997">
    <property type="protein sequence ID" value="JAH84580.1"/>
    <property type="molecule type" value="Transcribed_RNA"/>
</dbReference>
<dbReference type="AlphaFoldDB" id="A0A0E9W4Q8"/>
<reference evidence="1" key="2">
    <citation type="journal article" date="2015" name="Fish Shellfish Immunol.">
        <title>Early steps in the European eel (Anguilla anguilla)-Vibrio vulnificus interaction in the gills: Role of the RtxA13 toxin.</title>
        <authorList>
            <person name="Callol A."/>
            <person name="Pajuelo D."/>
            <person name="Ebbesson L."/>
            <person name="Teles M."/>
            <person name="MacKenzie S."/>
            <person name="Amaro C."/>
        </authorList>
    </citation>
    <scope>NUCLEOTIDE SEQUENCE</scope>
</reference>
<proteinExistence type="predicted"/>
<accession>A0A0E9W4Q8</accession>
<protein>
    <submittedName>
        <fullName evidence="1">Uncharacterized protein</fullName>
    </submittedName>
</protein>